<dbReference type="Pfam" id="PF08148">
    <property type="entry name" value="DSHCT"/>
    <property type="match status" value="1"/>
</dbReference>
<evidence type="ECO:0000259" key="1">
    <source>
        <dbReference type="SMART" id="SM01142"/>
    </source>
</evidence>
<organism evidence="2 3">
    <name type="scientific">Vitis vinifera</name>
    <name type="common">Grape</name>
    <dbReference type="NCBI Taxonomy" id="29760"/>
    <lineage>
        <taxon>Eukaryota</taxon>
        <taxon>Viridiplantae</taxon>
        <taxon>Streptophyta</taxon>
        <taxon>Embryophyta</taxon>
        <taxon>Tracheophyta</taxon>
        <taxon>Spermatophyta</taxon>
        <taxon>Magnoliopsida</taxon>
        <taxon>eudicotyledons</taxon>
        <taxon>Gunneridae</taxon>
        <taxon>Pentapetalae</taxon>
        <taxon>rosids</taxon>
        <taxon>Vitales</taxon>
        <taxon>Vitaceae</taxon>
        <taxon>Viteae</taxon>
        <taxon>Vitis</taxon>
    </lineage>
</organism>
<sequence>MGFGEKWAGWIRWCISTASFSVLINRSPAGFFQSTQGLRQGEPISPYLFVLGMEALSCLINRVVRGGFLTGCRLRGKGGSGIQVSHLHFWSEHHLNKSEILLVGRVENAEVLASELGCKVGSLPSTYLGLPLGAPHKSVAVWDGVEERMWKRLALWKRQFISRGGASELGCKVGSLPSTYLGLPLGAPHKSGGGALEKMPHLVKWDVVRSHKMKGGLGSRKFSILNMALLCQWSWCFAAERESFWKLIISRKYGEEGGGWISREVRESYGVGFWKEIRKEGVLMFKNVSFTVGDDAWVANCWDSMGDAGGWYPCFSRPFNNWEMEAVNGIFSVKSLYNTLDSSGFSLVSLENHWEPCVPTKHSAVFLLFLVQGATFAEVIQMTDIFEGSIIRSARRLDEFLNQLRAAANAVGEANLENKFAAASESLRRGIMFANSLYL</sequence>
<evidence type="ECO:0000313" key="3">
    <source>
        <dbReference type="Proteomes" id="UP000288805"/>
    </source>
</evidence>
<gene>
    <name evidence="2" type="primary">HEN2_0</name>
    <name evidence="2" type="ORF">CK203_081386</name>
</gene>
<dbReference type="EMBL" id="QGNW01001641">
    <property type="protein sequence ID" value="RVW34431.1"/>
    <property type="molecule type" value="Genomic_DNA"/>
</dbReference>
<dbReference type="PANTHER" id="PTHR33116:SF78">
    <property type="entry name" value="OS12G0587133 PROTEIN"/>
    <property type="match status" value="1"/>
</dbReference>
<dbReference type="Gene3D" id="1.10.3380.30">
    <property type="match status" value="1"/>
</dbReference>
<evidence type="ECO:0000313" key="2">
    <source>
        <dbReference type="EMBL" id="RVW34431.1"/>
    </source>
</evidence>
<keyword evidence="2" id="KW-0067">ATP-binding</keyword>
<dbReference type="AlphaFoldDB" id="A0A438DG81"/>
<keyword evidence="2" id="KW-0547">Nucleotide-binding</keyword>
<dbReference type="InterPro" id="IPR012961">
    <property type="entry name" value="Ski2/MTR4_C"/>
</dbReference>
<proteinExistence type="predicted"/>
<keyword evidence="2" id="KW-0347">Helicase</keyword>
<protein>
    <submittedName>
        <fullName evidence="2">DExH-box ATP-dependent RNA helicase DExH10</fullName>
    </submittedName>
</protein>
<dbReference type="GO" id="GO:0004386">
    <property type="term" value="F:helicase activity"/>
    <property type="evidence" value="ECO:0007669"/>
    <property type="project" value="UniProtKB-KW"/>
</dbReference>
<comment type="caution">
    <text evidence="2">The sequence shown here is derived from an EMBL/GenBank/DDBJ whole genome shotgun (WGS) entry which is preliminary data.</text>
</comment>
<feature type="domain" description="ATP-dependent RNA helicase Ski2/MTR4 C-terminal" evidence="1">
    <location>
        <begin position="326"/>
        <end position="439"/>
    </location>
</feature>
<keyword evidence="2" id="KW-0378">Hydrolase</keyword>
<dbReference type="SMART" id="SM01142">
    <property type="entry name" value="DSHCT"/>
    <property type="match status" value="1"/>
</dbReference>
<accession>A0A438DG81</accession>
<dbReference type="Proteomes" id="UP000288805">
    <property type="component" value="Unassembled WGS sequence"/>
</dbReference>
<name>A0A438DG81_VITVI</name>
<reference evidence="2 3" key="1">
    <citation type="journal article" date="2018" name="PLoS Genet.">
        <title>Population sequencing reveals clonal diversity and ancestral inbreeding in the grapevine cultivar Chardonnay.</title>
        <authorList>
            <person name="Roach M.J."/>
            <person name="Johnson D.L."/>
            <person name="Bohlmann J."/>
            <person name="van Vuuren H.J."/>
            <person name="Jones S.J."/>
            <person name="Pretorius I.S."/>
            <person name="Schmidt S.A."/>
            <person name="Borneman A.R."/>
        </authorList>
    </citation>
    <scope>NUCLEOTIDE SEQUENCE [LARGE SCALE GENOMIC DNA]</scope>
    <source>
        <strain evidence="3">cv. Chardonnay</strain>
        <tissue evidence="2">Leaf</tissue>
    </source>
</reference>
<dbReference type="PANTHER" id="PTHR33116">
    <property type="entry name" value="REVERSE TRANSCRIPTASE ZINC-BINDING DOMAIN-CONTAINING PROTEIN-RELATED-RELATED"/>
    <property type="match status" value="1"/>
</dbReference>